<evidence type="ECO:0000313" key="5">
    <source>
        <dbReference type="Proteomes" id="UP001138709"/>
    </source>
</evidence>
<dbReference type="AlphaFoldDB" id="A0A9X9XC39"/>
<dbReference type="SUPFAM" id="SSF51735">
    <property type="entry name" value="NAD(P)-binding Rossmann-fold domains"/>
    <property type="match status" value="1"/>
</dbReference>
<evidence type="ECO:0000313" key="4">
    <source>
        <dbReference type="EMBL" id="MBR0681275.1"/>
    </source>
</evidence>
<name>A0A9X9XC39_9PROT</name>
<dbReference type="InterPro" id="IPR002347">
    <property type="entry name" value="SDR_fam"/>
</dbReference>
<dbReference type="PRINTS" id="PR00080">
    <property type="entry name" value="SDRFAMILY"/>
</dbReference>
<dbReference type="FunFam" id="3.40.50.720:FF:000047">
    <property type="entry name" value="NADP-dependent L-serine/L-allo-threonine dehydrogenase"/>
    <property type="match status" value="1"/>
</dbReference>
<sequence>MKPEIVLVTGATAGFGLAIARRFAADGARIVAAGRRAERLAALQAELGAARCHALTLDVRDRGAVVEAIAGLPAEFAAVDLLVNNAGLALGLEGAQAANLDDWDAMVDTNIKGLMYVTRAVLPGMVARDRGHVVNLGSTAGEFPYPGGNVYGGTKAFVRQFSLNLRADLWGTKVRVTDIEPGLVGGTEFSNVRFKGDDAKAAGIYEGAEALTPEDIADAVHWVATRPGRVNVNTLQVMPVTQSFGPLRVHKG</sequence>
<dbReference type="GO" id="GO:0016616">
    <property type="term" value="F:oxidoreductase activity, acting on the CH-OH group of donors, NAD or NADP as acceptor"/>
    <property type="evidence" value="ECO:0007669"/>
    <property type="project" value="UniProtKB-ARBA"/>
</dbReference>
<dbReference type="CDD" id="cd05346">
    <property type="entry name" value="SDR_c5"/>
    <property type="match status" value="1"/>
</dbReference>
<reference evidence="4" key="1">
    <citation type="submission" date="2020-01" db="EMBL/GenBank/DDBJ databases">
        <authorList>
            <person name="Rat A."/>
        </authorList>
    </citation>
    <scope>NUCLEOTIDE SEQUENCE</scope>
    <source>
        <strain evidence="4">LMG 31228</strain>
    </source>
</reference>
<keyword evidence="5" id="KW-1185">Reference proteome</keyword>
<evidence type="ECO:0000256" key="3">
    <source>
        <dbReference type="RuleBase" id="RU000363"/>
    </source>
</evidence>
<dbReference type="PROSITE" id="PS00061">
    <property type="entry name" value="ADH_SHORT"/>
    <property type="match status" value="1"/>
</dbReference>
<evidence type="ECO:0000256" key="1">
    <source>
        <dbReference type="ARBA" id="ARBA00006484"/>
    </source>
</evidence>
<dbReference type="Gene3D" id="3.40.50.720">
    <property type="entry name" value="NAD(P)-binding Rossmann-like Domain"/>
    <property type="match status" value="1"/>
</dbReference>
<organism evidence="4 5">
    <name type="scientific">Neoroseomonas eburnea</name>
    <dbReference type="NCBI Taxonomy" id="1346889"/>
    <lineage>
        <taxon>Bacteria</taxon>
        <taxon>Pseudomonadati</taxon>
        <taxon>Pseudomonadota</taxon>
        <taxon>Alphaproteobacteria</taxon>
        <taxon>Acetobacterales</taxon>
        <taxon>Acetobacteraceae</taxon>
        <taxon>Neoroseomonas</taxon>
    </lineage>
</organism>
<dbReference type="Proteomes" id="UP001138709">
    <property type="component" value="Unassembled WGS sequence"/>
</dbReference>
<keyword evidence="2" id="KW-0560">Oxidoreductase</keyword>
<comment type="similarity">
    <text evidence="1 3">Belongs to the short-chain dehydrogenases/reductases (SDR) family.</text>
</comment>
<proteinExistence type="inferred from homology"/>
<dbReference type="PRINTS" id="PR00081">
    <property type="entry name" value="GDHRDH"/>
</dbReference>
<dbReference type="PANTHER" id="PTHR42901:SF1">
    <property type="entry name" value="ALCOHOL DEHYDROGENASE"/>
    <property type="match status" value="1"/>
</dbReference>
<evidence type="ECO:0000256" key="2">
    <source>
        <dbReference type="ARBA" id="ARBA00023002"/>
    </source>
</evidence>
<dbReference type="Pfam" id="PF00106">
    <property type="entry name" value="adh_short"/>
    <property type="match status" value="1"/>
</dbReference>
<reference evidence="4" key="2">
    <citation type="journal article" date="2021" name="Syst. Appl. Microbiol.">
        <title>Roseomonas hellenica sp. nov., isolated from roots of wild-growing Alkanna tinctoria.</title>
        <authorList>
            <person name="Rat A."/>
            <person name="Naranjo H.D."/>
            <person name="Lebbe L."/>
            <person name="Cnockaert M."/>
            <person name="Krigas N."/>
            <person name="Grigoriadou K."/>
            <person name="Maloupa E."/>
            <person name="Willems A."/>
        </authorList>
    </citation>
    <scope>NUCLEOTIDE SEQUENCE</scope>
    <source>
        <strain evidence="4">LMG 31228</strain>
    </source>
</reference>
<dbReference type="PANTHER" id="PTHR42901">
    <property type="entry name" value="ALCOHOL DEHYDROGENASE"/>
    <property type="match status" value="1"/>
</dbReference>
<protein>
    <submittedName>
        <fullName evidence="4">SDR family NAD(P)-dependent oxidoreductase</fullName>
    </submittedName>
</protein>
<dbReference type="InterPro" id="IPR020904">
    <property type="entry name" value="Sc_DH/Rdtase_CS"/>
</dbReference>
<accession>A0A9X9XC39</accession>
<dbReference type="InterPro" id="IPR036291">
    <property type="entry name" value="NAD(P)-bd_dom_sf"/>
</dbReference>
<dbReference type="RefSeq" id="WP_211846806.1">
    <property type="nucleotide sequence ID" value="NZ_JAAEDL010000010.1"/>
</dbReference>
<comment type="caution">
    <text evidence="4">The sequence shown here is derived from an EMBL/GenBank/DDBJ whole genome shotgun (WGS) entry which is preliminary data.</text>
</comment>
<gene>
    <name evidence="4" type="ORF">GXW74_12335</name>
</gene>
<dbReference type="EMBL" id="JAAEDL010000010">
    <property type="protein sequence ID" value="MBR0681275.1"/>
    <property type="molecule type" value="Genomic_DNA"/>
</dbReference>